<protein>
    <recommendedName>
        <fullName evidence="3">Leptin</fullName>
    </recommendedName>
</protein>
<proteinExistence type="predicted"/>
<dbReference type="Ensembl" id="ENSOSIT00000046850.1">
    <property type="protein sequence ID" value="ENSOSIP00000044531.1"/>
    <property type="gene ID" value="ENSOSIG00000021278.1"/>
</dbReference>
<keyword evidence="2" id="KW-1185">Reference proteome</keyword>
<name>A0A8C7ZRQ3_9TELE</name>
<accession>A0A8C7ZRQ3</accession>
<dbReference type="InterPro" id="IPR009079">
    <property type="entry name" value="4_helix_cytokine-like_core"/>
</dbReference>
<evidence type="ECO:0008006" key="3">
    <source>
        <dbReference type="Google" id="ProtNLM"/>
    </source>
</evidence>
<dbReference type="AlphaFoldDB" id="A0A8C7ZRQ3"/>
<dbReference type="GeneTree" id="ENSGT01030000234865"/>
<evidence type="ECO:0000313" key="1">
    <source>
        <dbReference type="Ensembl" id="ENSOSIP00000044531.1"/>
    </source>
</evidence>
<organism evidence="1 2">
    <name type="scientific">Oryzias sinensis</name>
    <name type="common">Chinese medaka</name>
    <dbReference type="NCBI Taxonomy" id="183150"/>
    <lineage>
        <taxon>Eukaryota</taxon>
        <taxon>Metazoa</taxon>
        <taxon>Chordata</taxon>
        <taxon>Craniata</taxon>
        <taxon>Vertebrata</taxon>
        <taxon>Euteleostomi</taxon>
        <taxon>Actinopterygii</taxon>
        <taxon>Neopterygii</taxon>
        <taxon>Teleostei</taxon>
        <taxon>Neoteleostei</taxon>
        <taxon>Acanthomorphata</taxon>
        <taxon>Ovalentaria</taxon>
        <taxon>Atherinomorphae</taxon>
        <taxon>Beloniformes</taxon>
        <taxon>Adrianichthyidae</taxon>
        <taxon>Oryziinae</taxon>
        <taxon>Oryzias</taxon>
    </lineage>
</organism>
<dbReference type="Proteomes" id="UP000694383">
    <property type="component" value="Unplaced"/>
</dbReference>
<evidence type="ECO:0000313" key="2">
    <source>
        <dbReference type="Proteomes" id="UP000694383"/>
    </source>
</evidence>
<reference evidence="1" key="2">
    <citation type="submission" date="2025-09" db="UniProtKB">
        <authorList>
            <consortium name="Ensembl"/>
        </authorList>
    </citation>
    <scope>IDENTIFICATION</scope>
</reference>
<dbReference type="Gene3D" id="1.20.1250.10">
    <property type="match status" value="1"/>
</dbReference>
<reference evidence="1" key="1">
    <citation type="submission" date="2025-08" db="UniProtKB">
        <authorList>
            <consortium name="Ensembl"/>
        </authorList>
    </citation>
    <scope>IDENTIFICATION</scope>
</reference>
<sequence length="173" mass="19804">MTKCIIKPFFVFSFRMYMPLALVYASFLTLPACTTPATKRNVIQIQVHNIVNLAQTTVAHIRKLRMQLLMAPPIEITTPPIKGLANFSHYLKHLDNELRSPDTDLLSQIQADVSSLDGNVQSLGLMMNCPFQPRPTAEVSRFLFPEIHHYRTIAKVENYLENLHLNREKLKVC</sequence>
<dbReference type="SUPFAM" id="SSF47266">
    <property type="entry name" value="4-helical cytokines"/>
    <property type="match status" value="1"/>
</dbReference>